<evidence type="ECO:0000256" key="2">
    <source>
        <dbReference type="SAM" id="SignalP"/>
    </source>
</evidence>
<name>A0ABP8II70_9BACT</name>
<accession>A0ABP8II70</accession>
<evidence type="ECO:0000313" key="4">
    <source>
        <dbReference type="Proteomes" id="UP001501153"/>
    </source>
</evidence>
<protein>
    <submittedName>
        <fullName evidence="3">Uncharacterized protein</fullName>
    </submittedName>
</protein>
<keyword evidence="1" id="KW-0812">Transmembrane</keyword>
<dbReference type="RefSeq" id="WP_345236490.1">
    <property type="nucleotide sequence ID" value="NZ_BAABGZ010000029.1"/>
</dbReference>
<proteinExistence type="predicted"/>
<dbReference type="PROSITE" id="PS51257">
    <property type="entry name" value="PROKAR_LIPOPROTEIN"/>
    <property type="match status" value="1"/>
</dbReference>
<keyword evidence="1" id="KW-0472">Membrane</keyword>
<keyword evidence="4" id="KW-1185">Reference proteome</keyword>
<sequence length="74" mass="7815">MKALCLLLLLLPGSAALACTVCRPRVEAGIHNADYAANLALLLLPVGLLLGLGLGLFYWDKLTSSSRLPHAPHP</sequence>
<dbReference type="Proteomes" id="UP001501153">
    <property type="component" value="Unassembled WGS sequence"/>
</dbReference>
<reference evidence="4" key="1">
    <citation type="journal article" date="2019" name="Int. J. Syst. Evol. Microbiol.">
        <title>The Global Catalogue of Microorganisms (GCM) 10K type strain sequencing project: providing services to taxonomists for standard genome sequencing and annotation.</title>
        <authorList>
            <consortium name="The Broad Institute Genomics Platform"/>
            <consortium name="The Broad Institute Genome Sequencing Center for Infectious Disease"/>
            <person name="Wu L."/>
            <person name="Ma J."/>
        </authorList>
    </citation>
    <scope>NUCLEOTIDE SEQUENCE [LARGE SCALE GENOMIC DNA]</scope>
    <source>
        <strain evidence="4">JCM 17923</strain>
    </source>
</reference>
<keyword evidence="2" id="KW-0732">Signal</keyword>
<feature type="signal peptide" evidence="2">
    <location>
        <begin position="1"/>
        <end position="18"/>
    </location>
</feature>
<feature type="chain" id="PRO_5047358280" evidence="2">
    <location>
        <begin position="19"/>
        <end position="74"/>
    </location>
</feature>
<organism evidence="3 4">
    <name type="scientific">Hymenobacter saemangeumensis</name>
    <dbReference type="NCBI Taxonomy" id="1084522"/>
    <lineage>
        <taxon>Bacteria</taxon>
        <taxon>Pseudomonadati</taxon>
        <taxon>Bacteroidota</taxon>
        <taxon>Cytophagia</taxon>
        <taxon>Cytophagales</taxon>
        <taxon>Hymenobacteraceae</taxon>
        <taxon>Hymenobacter</taxon>
    </lineage>
</organism>
<evidence type="ECO:0000313" key="3">
    <source>
        <dbReference type="EMBL" id="GAA4359401.1"/>
    </source>
</evidence>
<evidence type="ECO:0000256" key="1">
    <source>
        <dbReference type="SAM" id="Phobius"/>
    </source>
</evidence>
<comment type="caution">
    <text evidence="3">The sequence shown here is derived from an EMBL/GenBank/DDBJ whole genome shotgun (WGS) entry which is preliminary data.</text>
</comment>
<keyword evidence="1" id="KW-1133">Transmembrane helix</keyword>
<gene>
    <name evidence="3" type="ORF">GCM10023185_25970</name>
</gene>
<dbReference type="EMBL" id="BAABGZ010000029">
    <property type="protein sequence ID" value="GAA4359401.1"/>
    <property type="molecule type" value="Genomic_DNA"/>
</dbReference>
<feature type="transmembrane region" description="Helical" evidence="1">
    <location>
        <begin position="42"/>
        <end position="59"/>
    </location>
</feature>